<dbReference type="InterPro" id="IPR038765">
    <property type="entry name" value="Papain-like_cys_pep_sf"/>
</dbReference>
<feature type="domain" description="MATH" evidence="9">
    <location>
        <begin position="105"/>
        <end position="245"/>
    </location>
</feature>
<dbReference type="Gene3D" id="2.60.210.10">
    <property type="entry name" value="Apoptosis, Tumor Necrosis Factor Receptor Associated Protein 2, Chain A"/>
    <property type="match status" value="1"/>
</dbReference>
<dbReference type="Pfam" id="PF14533">
    <property type="entry name" value="USP7_C2"/>
    <property type="match status" value="1"/>
</dbReference>
<dbReference type="AlphaFoldDB" id="A0A9P8Q1Q3"/>
<dbReference type="GO" id="GO:0005829">
    <property type="term" value="C:cytosol"/>
    <property type="evidence" value="ECO:0007669"/>
    <property type="project" value="TreeGrafter"/>
</dbReference>
<dbReference type="InterPro" id="IPR002083">
    <property type="entry name" value="MATH/TRAF_dom"/>
</dbReference>
<dbReference type="InterPro" id="IPR001394">
    <property type="entry name" value="Peptidase_C19_UCH"/>
</dbReference>
<feature type="compositionally biased region" description="Polar residues" evidence="8">
    <location>
        <begin position="1"/>
        <end position="17"/>
    </location>
</feature>
<dbReference type="FunFam" id="3.90.70.10:FF:000044">
    <property type="entry name" value="Ubiquitin carboxyl-terminal hydrolase 13"/>
    <property type="match status" value="1"/>
</dbReference>
<dbReference type="Gene3D" id="3.10.20.90">
    <property type="entry name" value="Phosphatidylinositol 3-kinase Catalytic Subunit, Chain A, domain 1"/>
    <property type="match status" value="1"/>
</dbReference>
<keyword evidence="7" id="KW-0788">Thiol protease</keyword>
<dbReference type="PROSITE" id="PS50235">
    <property type="entry name" value="USP_3"/>
    <property type="match status" value="1"/>
</dbReference>
<dbReference type="PANTHER" id="PTHR24006:SF644">
    <property type="entry name" value="UBIQUITIN CARBOXYL-TERMINAL HYDROLASE 7"/>
    <property type="match status" value="1"/>
</dbReference>
<comment type="caution">
    <text evidence="11">The sequence shown here is derived from an EMBL/GenBank/DDBJ whole genome shotgun (WGS) entry which is preliminary data.</text>
</comment>
<dbReference type="Gene3D" id="3.90.70.10">
    <property type="entry name" value="Cysteine proteinases"/>
    <property type="match status" value="1"/>
</dbReference>
<keyword evidence="12" id="KW-1185">Reference proteome</keyword>
<evidence type="ECO:0000313" key="11">
    <source>
        <dbReference type="EMBL" id="KAH3682618.1"/>
    </source>
</evidence>
<comment type="catalytic activity">
    <reaction evidence="1">
        <text>Thiol-dependent hydrolysis of ester, thioester, amide, peptide and isopeptide bonds formed by the C-terminal Gly of ubiquitin (a 76-residue protein attached to proteins as an intracellular targeting signal).</text>
        <dbReference type="EC" id="3.4.19.12"/>
    </reaction>
</comment>
<dbReference type="PANTHER" id="PTHR24006">
    <property type="entry name" value="UBIQUITIN CARBOXYL-TERMINAL HYDROLASE"/>
    <property type="match status" value="1"/>
</dbReference>
<dbReference type="InterPro" id="IPR050164">
    <property type="entry name" value="Peptidase_C19"/>
</dbReference>
<dbReference type="PROSITE" id="PS00973">
    <property type="entry name" value="USP_2"/>
    <property type="match status" value="1"/>
</dbReference>
<dbReference type="PROSITE" id="PS00972">
    <property type="entry name" value="USP_1"/>
    <property type="match status" value="1"/>
</dbReference>
<dbReference type="Pfam" id="PF22486">
    <property type="entry name" value="MATH_2"/>
    <property type="match status" value="1"/>
</dbReference>
<dbReference type="InterPro" id="IPR024729">
    <property type="entry name" value="USP7_ICP0-binding_dom"/>
</dbReference>
<dbReference type="EMBL" id="JAEUBG010003557">
    <property type="protein sequence ID" value="KAH3682618.1"/>
    <property type="molecule type" value="Genomic_DNA"/>
</dbReference>
<evidence type="ECO:0000313" key="12">
    <source>
        <dbReference type="Proteomes" id="UP000774326"/>
    </source>
</evidence>
<evidence type="ECO:0000256" key="3">
    <source>
        <dbReference type="ARBA" id="ARBA00012759"/>
    </source>
</evidence>
<dbReference type="SUPFAM" id="SSF49599">
    <property type="entry name" value="TRAF domain-like"/>
    <property type="match status" value="1"/>
</dbReference>
<name>A0A9P8Q1Q3_WICPI</name>
<evidence type="ECO:0000256" key="7">
    <source>
        <dbReference type="ARBA" id="ARBA00022807"/>
    </source>
</evidence>
<sequence length="1241" mass="141829">MSNLNIDQPMTDIQATNDRPEVPANQADITMNVANDENADHDTERNALKSEGSELTDDFDDVSRAQKSTSITSNLSEGKEGLHPDFSSVQNQILPPISDEIITATGSYTWEINNFSRLSGEKTYSPVFTVGGQGFRVLLFPRGNGSNNIALYLAPVQPTKTAIVNGEETEVPVDPKWYTCAQFTLILSNPNDPRNCIVNTSHQRFNKMTTDWGFSTFTDYKNLTHSRRDFGPLLADNSLHVTAYIKILKDETGVLWHNLIDYDSKTETGFVGFNNQGATCYLNSLLQSYYFTKSFRKAVYQIPTEDAKPENSVPLALQRIFYQLQRSDDAVDTQELTKSFGWDNSESFTQHDVQELNRILMDRLESSMKSTSVDSELNDTFVGKMKSYIKCINVDYESSRVEDFWDIQLNVKNFHNLTESFQDYISTEVLEGENQYSTPDFGMQDAQKGVIFEKLPSVLHLQLKRFDFDFERETLSKVNDRHEFPESIDLSPFLDRQNGEEVEPCIYDLHGVLIHAGDIANGHYYTMIRPDESDKWYRFDDDRVWRVTKRQVFEENFGMAEQPIERMTKQQYQAYQIRRQTNAYMLVYIKRDDKARILQNVADTDAPAHVCKDVEEDLVKKAKEKKDRADQYLYTKINFYTQSLSSDFEGFDLGSHDRFEIYEEKESKPLTLKVLKIKLCKDFLPEIAQTLNLDPEQVTWWAMSFRRNGSLRPVCILEDIDNLTVDQLHETRFNTKQEALNIWIEDHKESIIPVSKALATLDGYKEDSNQTLVEQNKVLNLALSNSQISLIILKFFDATSQKLKLLSHVRVPGRSPIKELFQTVSGSLGLPFATEFRVYEELAPNDIQELEPKHSFDMSELGNGDILIFEVKENHTNTNDLYPFYDNAIDYCEYLLTRTVANIKMLNNCEDEDNEYVLLNATDAEDSTARGFQVPVCSADSVEELSILVGRKIGKDPEFIRFVFIHGGTRYIFRSPMTIGLLTSKGVDLNFQYEILSIPLKQLENMQTVKINWLPNSFMHSQELEFNLDKNANVSDLIDKMANKLNLTEDQKAGLFVWSTLQNQFNSVLYPIQRLEQDGSELYAAIQPDIVEATKFNTATDGEDDDEEFEISENAPILFPVMHFSKDIRRKSHGISFLFGFNQGETLSHGIKRLQDLTGLGSKEFSKIKLCFWDNERAPVYFRNPIVDPSHAAAPTTDDGLVNPDTFVPSSDCSTPLLLCLDHPDRSTRAAGYHAGGISIR</sequence>
<comment type="similarity">
    <text evidence="2">Belongs to the peptidase C19 family.</text>
</comment>
<dbReference type="Proteomes" id="UP000774326">
    <property type="component" value="Unassembled WGS sequence"/>
</dbReference>
<reference evidence="11" key="2">
    <citation type="submission" date="2021-01" db="EMBL/GenBank/DDBJ databases">
        <authorList>
            <person name="Schikora-Tamarit M.A."/>
        </authorList>
    </citation>
    <scope>NUCLEOTIDE SEQUENCE</scope>
    <source>
        <strain evidence="11">CBS2887</strain>
    </source>
</reference>
<dbReference type="GO" id="GO:0005634">
    <property type="term" value="C:nucleus"/>
    <property type="evidence" value="ECO:0007669"/>
    <property type="project" value="TreeGrafter"/>
</dbReference>
<keyword evidence="5" id="KW-0833">Ubl conjugation pathway</keyword>
<feature type="region of interest" description="Disordered" evidence="8">
    <location>
        <begin position="49"/>
        <end position="83"/>
    </location>
</feature>
<dbReference type="OrthoDB" id="289038at2759"/>
<dbReference type="CDD" id="cd02659">
    <property type="entry name" value="peptidase_C19C"/>
    <property type="match status" value="1"/>
</dbReference>
<evidence type="ECO:0000256" key="4">
    <source>
        <dbReference type="ARBA" id="ARBA00022670"/>
    </source>
</evidence>
<evidence type="ECO:0000256" key="1">
    <source>
        <dbReference type="ARBA" id="ARBA00000707"/>
    </source>
</evidence>
<accession>A0A9P8Q1Q3</accession>
<dbReference type="GO" id="GO:0016579">
    <property type="term" value="P:protein deubiquitination"/>
    <property type="evidence" value="ECO:0007669"/>
    <property type="project" value="InterPro"/>
</dbReference>
<dbReference type="Pfam" id="PF00443">
    <property type="entry name" value="UCH"/>
    <property type="match status" value="1"/>
</dbReference>
<dbReference type="GO" id="GO:0031647">
    <property type="term" value="P:regulation of protein stability"/>
    <property type="evidence" value="ECO:0007669"/>
    <property type="project" value="TreeGrafter"/>
</dbReference>
<feature type="domain" description="USP" evidence="10">
    <location>
        <begin position="271"/>
        <end position="591"/>
    </location>
</feature>
<evidence type="ECO:0000256" key="8">
    <source>
        <dbReference type="SAM" id="MobiDB-lite"/>
    </source>
</evidence>
<feature type="compositionally biased region" description="Polar residues" evidence="8">
    <location>
        <begin position="65"/>
        <end position="76"/>
    </location>
</feature>
<dbReference type="SMART" id="SM00061">
    <property type="entry name" value="MATH"/>
    <property type="match status" value="1"/>
</dbReference>
<dbReference type="InterPro" id="IPR029346">
    <property type="entry name" value="USP_C"/>
</dbReference>
<keyword evidence="6" id="KW-0378">Hydrolase</keyword>
<organism evidence="11 12">
    <name type="scientific">Wickerhamomyces pijperi</name>
    <name type="common">Yeast</name>
    <name type="synonym">Pichia pijperi</name>
    <dbReference type="NCBI Taxonomy" id="599730"/>
    <lineage>
        <taxon>Eukaryota</taxon>
        <taxon>Fungi</taxon>
        <taxon>Dikarya</taxon>
        <taxon>Ascomycota</taxon>
        <taxon>Saccharomycotina</taxon>
        <taxon>Saccharomycetes</taxon>
        <taxon>Phaffomycetales</taxon>
        <taxon>Wickerhamomycetaceae</taxon>
        <taxon>Wickerhamomyces</taxon>
    </lineage>
</organism>
<dbReference type="Pfam" id="PF12436">
    <property type="entry name" value="USP7_ICP0_bdg"/>
    <property type="match status" value="1"/>
</dbReference>
<dbReference type="PROSITE" id="PS50144">
    <property type="entry name" value="MATH"/>
    <property type="match status" value="1"/>
</dbReference>
<dbReference type="EC" id="3.4.19.12" evidence="3"/>
<keyword evidence="4" id="KW-0645">Protease</keyword>
<dbReference type="GO" id="GO:0006508">
    <property type="term" value="P:proteolysis"/>
    <property type="evidence" value="ECO:0007669"/>
    <property type="project" value="UniProtKB-KW"/>
</dbReference>
<dbReference type="InterPro" id="IPR028889">
    <property type="entry name" value="USP"/>
</dbReference>
<dbReference type="SUPFAM" id="SSF54001">
    <property type="entry name" value="Cysteine proteinases"/>
    <property type="match status" value="1"/>
</dbReference>
<protein>
    <recommendedName>
        <fullName evidence="3">ubiquitinyl hydrolase 1</fullName>
        <ecNumber evidence="3">3.4.19.12</ecNumber>
    </recommendedName>
</protein>
<dbReference type="InterPro" id="IPR008974">
    <property type="entry name" value="TRAF-like"/>
</dbReference>
<evidence type="ECO:0000259" key="9">
    <source>
        <dbReference type="PROSITE" id="PS50144"/>
    </source>
</evidence>
<reference evidence="11" key="1">
    <citation type="journal article" date="2021" name="Open Biol.">
        <title>Shared evolutionary footprints suggest mitochondrial oxidative damage underlies multiple complex I losses in fungi.</title>
        <authorList>
            <person name="Schikora-Tamarit M.A."/>
            <person name="Marcet-Houben M."/>
            <person name="Nosek J."/>
            <person name="Gabaldon T."/>
        </authorList>
    </citation>
    <scope>NUCLEOTIDE SEQUENCE</scope>
    <source>
        <strain evidence="11">CBS2887</strain>
    </source>
</reference>
<evidence type="ECO:0000256" key="5">
    <source>
        <dbReference type="ARBA" id="ARBA00022786"/>
    </source>
</evidence>
<dbReference type="GO" id="GO:0004843">
    <property type="term" value="F:cysteine-type deubiquitinase activity"/>
    <property type="evidence" value="ECO:0007669"/>
    <property type="project" value="UniProtKB-EC"/>
</dbReference>
<gene>
    <name evidence="11" type="ORF">WICPIJ_006407</name>
</gene>
<dbReference type="InterPro" id="IPR018200">
    <property type="entry name" value="USP_CS"/>
</dbReference>
<evidence type="ECO:0000256" key="2">
    <source>
        <dbReference type="ARBA" id="ARBA00009085"/>
    </source>
</evidence>
<proteinExistence type="inferred from homology"/>
<evidence type="ECO:0000259" key="10">
    <source>
        <dbReference type="PROSITE" id="PS50235"/>
    </source>
</evidence>
<feature type="region of interest" description="Disordered" evidence="8">
    <location>
        <begin position="1"/>
        <end position="21"/>
    </location>
</feature>
<evidence type="ECO:0000256" key="6">
    <source>
        <dbReference type="ARBA" id="ARBA00022801"/>
    </source>
</evidence>